<evidence type="ECO:0000256" key="1">
    <source>
        <dbReference type="SAM" id="MobiDB-lite"/>
    </source>
</evidence>
<comment type="caution">
    <text evidence="2">The sequence shown here is derived from an EMBL/GenBank/DDBJ whole genome shotgun (WGS) entry which is preliminary data.</text>
</comment>
<accession>K0R349</accession>
<proteinExistence type="predicted"/>
<dbReference type="EMBL" id="AGNL01047208">
    <property type="protein sequence ID" value="EJK47223.1"/>
    <property type="molecule type" value="Genomic_DNA"/>
</dbReference>
<reference evidence="2 3" key="1">
    <citation type="journal article" date="2012" name="Genome Biol.">
        <title>Genome and low-iron response of an oceanic diatom adapted to chronic iron limitation.</title>
        <authorList>
            <person name="Lommer M."/>
            <person name="Specht M."/>
            <person name="Roy A.S."/>
            <person name="Kraemer L."/>
            <person name="Andreson R."/>
            <person name="Gutowska M.A."/>
            <person name="Wolf J."/>
            <person name="Bergner S.V."/>
            <person name="Schilhabel M.B."/>
            <person name="Klostermeier U.C."/>
            <person name="Beiko R.G."/>
            <person name="Rosenstiel P."/>
            <person name="Hippler M."/>
            <person name="Laroche J."/>
        </authorList>
    </citation>
    <scope>NUCLEOTIDE SEQUENCE [LARGE SCALE GENOMIC DNA]</scope>
    <source>
        <strain evidence="2 3">CCMP1005</strain>
    </source>
</reference>
<organism evidence="2 3">
    <name type="scientific">Thalassiosira oceanica</name>
    <name type="common">Marine diatom</name>
    <dbReference type="NCBI Taxonomy" id="159749"/>
    <lineage>
        <taxon>Eukaryota</taxon>
        <taxon>Sar</taxon>
        <taxon>Stramenopiles</taxon>
        <taxon>Ochrophyta</taxon>
        <taxon>Bacillariophyta</taxon>
        <taxon>Coscinodiscophyceae</taxon>
        <taxon>Thalassiosirophycidae</taxon>
        <taxon>Thalassiosirales</taxon>
        <taxon>Thalassiosiraceae</taxon>
        <taxon>Thalassiosira</taxon>
    </lineage>
</organism>
<evidence type="ECO:0000313" key="2">
    <source>
        <dbReference type="EMBL" id="EJK47223.1"/>
    </source>
</evidence>
<name>K0R349_THAOC</name>
<sequence length="274" mass="29449">MGDEVAIGVCGAFPLPTSSRARSFEARACGAQTKVGPNRFRIDFFANVRPPISHDKTANSLERALFTVVQIDVTFLVPKLYQPNKAAGSWCLGALIVRFLHMLYRTAGKQLKRQHGQPTVADRSSSNKRSPLLSTPGPIPSPPQQGRPGPPLAASGDSFLLARIGCGEATIIWKPAQMQYQRPLLLCPAEEAALSLIQRLHSDNNSDDERTSCKQKIHDIAAPGNAVGGNSGHSGPLKGVEEHVKKMQALHSNSGSIDNASAVVHIFPGVQLRI</sequence>
<feature type="region of interest" description="Disordered" evidence="1">
    <location>
        <begin position="111"/>
        <end position="153"/>
    </location>
</feature>
<protein>
    <submittedName>
        <fullName evidence="2">Uncharacterized protein</fullName>
    </submittedName>
</protein>
<feature type="compositionally biased region" description="Pro residues" evidence="1">
    <location>
        <begin position="137"/>
        <end position="151"/>
    </location>
</feature>
<dbReference type="AlphaFoldDB" id="K0R349"/>
<gene>
    <name evidence="2" type="ORF">THAOC_34075</name>
</gene>
<evidence type="ECO:0000313" key="3">
    <source>
        <dbReference type="Proteomes" id="UP000266841"/>
    </source>
</evidence>
<dbReference type="Proteomes" id="UP000266841">
    <property type="component" value="Unassembled WGS sequence"/>
</dbReference>
<keyword evidence="3" id="KW-1185">Reference proteome</keyword>